<dbReference type="Proteomes" id="UP000825591">
    <property type="component" value="Chromosome"/>
</dbReference>
<keyword evidence="1" id="KW-0812">Transmembrane</keyword>
<evidence type="ECO:0000313" key="3">
    <source>
        <dbReference type="Proteomes" id="UP000825591"/>
    </source>
</evidence>
<feature type="transmembrane region" description="Helical" evidence="1">
    <location>
        <begin position="197"/>
        <end position="215"/>
    </location>
</feature>
<reference evidence="2 3" key="1">
    <citation type="submission" date="2021-08" db="EMBL/GenBank/DDBJ databases">
        <title>Bactericidal Effect of Pseudomonas oryziphila sp. nov., a novel Pseudomonas Species Against Xanthomonas oryzae Reduces Disease Severity of Bacterial Leaf Streak of Rice.</title>
        <authorList>
            <person name="Yang R."/>
            <person name="Li S."/>
            <person name="Li Y."/>
            <person name="Yan Y."/>
            <person name="Fang Y."/>
            <person name="Zou L."/>
            <person name="Chen G."/>
        </authorList>
    </citation>
    <scope>NUCLEOTIDE SEQUENCE [LARGE SCALE GENOMIC DNA]</scope>
    <source>
        <strain evidence="2 3">DSM 17497</strain>
    </source>
</reference>
<organism evidence="2 3">
    <name type="scientific">Pseudomonas mosselii</name>
    <dbReference type="NCBI Taxonomy" id="78327"/>
    <lineage>
        <taxon>Bacteria</taxon>
        <taxon>Pseudomonadati</taxon>
        <taxon>Pseudomonadota</taxon>
        <taxon>Gammaproteobacteria</taxon>
        <taxon>Pseudomonadales</taxon>
        <taxon>Pseudomonadaceae</taxon>
        <taxon>Pseudomonas</taxon>
    </lineage>
</organism>
<name>A0ABX9AYP8_9PSED</name>
<feature type="transmembrane region" description="Helical" evidence="1">
    <location>
        <begin position="170"/>
        <end position="190"/>
    </location>
</feature>
<evidence type="ECO:0000313" key="2">
    <source>
        <dbReference type="EMBL" id="QZP25558.1"/>
    </source>
</evidence>
<dbReference type="NCBIfam" id="TIGR01760">
    <property type="entry name" value="tape_meas_TP901"/>
    <property type="match status" value="1"/>
</dbReference>
<feature type="transmembrane region" description="Helical" evidence="1">
    <location>
        <begin position="130"/>
        <end position="150"/>
    </location>
</feature>
<dbReference type="RefSeq" id="WP_028690628.1">
    <property type="nucleotide sequence ID" value="NZ_CP081966.1"/>
</dbReference>
<dbReference type="EMBL" id="CP081966">
    <property type="protein sequence ID" value="QZP25558.1"/>
    <property type="molecule type" value="Genomic_DNA"/>
</dbReference>
<evidence type="ECO:0000256" key="1">
    <source>
        <dbReference type="SAM" id="Phobius"/>
    </source>
</evidence>
<keyword evidence="3" id="KW-1185">Reference proteome</keyword>
<accession>A0ABX9AYP8</accession>
<protein>
    <submittedName>
        <fullName evidence="2">Phage tail tape measure protein</fullName>
    </submittedName>
</protein>
<sequence length="544" mass="57122">MADQLQLNSLVLDARRLAVNLVQVNQQVSQVVAQTPKVEGLSDALEKSKLGELDIGALLKGEGLAAPFVSGIKAALAFEQHMHDLQLGPVKDDPLENTGLQRDALAQMLPEAGMRQGQESLEQLQGAIKGVTLAFGLALLPAFTAVAQALKPLIQGVASLIVAHPQLVEGVAAAAAAFTGLRVAATLALLAFNATPIGLVVSAVALAVGLIVAYWEPISGFFAAVGERVGAVFQAMGAAFEALLQWDPMATLQSGWSALSGFFSELWASTLTGLQSAWGMLKAVLAWSPVALLYNNWGSVAGWFADLAGRVQWAFALAWQGLQAVLAWNPLVLLYDNWGAIVGWLGDLAGQALGVLAQGWSTIAGLFEWSPLAVLSTAWGTVSGFFGELWGQLLEGMAPIQDALANLFTGSPLEWLQQWTPVAAWLGDWWAKLAPIVEPIRAFFSGAFSAVFDTFGKPGGDQQPVAAPVGATPLSSPLAGEGGSGLVQQTAEARRTYLDGSLLLRFENPPPGLALVTSQSNQPGLNIRSNVGVRSLSQGGTYES</sequence>
<proteinExistence type="predicted"/>
<dbReference type="InterPro" id="IPR010090">
    <property type="entry name" value="Phage_tape_meas"/>
</dbReference>
<gene>
    <name evidence="2" type="ORF">K5H97_22555</name>
</gene>
<keyword evidence="1" id="KW-1133">Transmembrane helix</keyword>
<keyword evidence="1" id="KW-0472">Membrane</keyword>